<comment type="subcellular location">
    <subcellularLocation>
        <location evidence="1">Nucleus</location>
    </subcellularLocation>
</comment>
<reference evidence="7 8" key="1">
    <citation type="submission" date="2024-03" db="EMBL/GenBank/DDBJ databases">
        <title>Complete genome sequence of the green alga Chloropicon roscoffensis RCC1871.</title>
        <authorList>
            <person name="Lemieux C."/>
            <person name="Pombert J.-F."/>
            <person name="Otis C."/>
            <person name="Turmel M."/>
        </authorList>
    </citation>
    <scope>NUCLEOTIDE SEQUENCE [LARGE SCALE GENOMIC DNA]</scope>
    <source>
        <strain evidence="7 8">RCC1871</strain>
    </source>
</reference>
<dbReference type="InterPro" id="IPR039182">
    <property type="entry name" value="Pop1"/>
</dbReference>
<sequence>MKIEPLEFGAARSEEVRSLCDSLGAVGYCALHSSAQRRTTSHKPSKHRRRPNEKRKRLRQGAGAADGASAVIPESREARRRKKLQDIKNSVRVSDEVRYLESHLWHAKRQKMVKIWGHHLAQGARGKGLGIAGFCRTISSGLFVHDMSYFWSFRLEGPIEGLLRVLAGACTETAVPTKEDLERRTQSFELEGTFLKASEGEGTPEACRCALSPVLITWVRHPHPKAALPGAGGPTYSPLVWAHCHAYGKIRAELERAAARDGRVKVECPESAVKRVEVRGSKSLEAALKALGVPREVIARAGKGDAELLRLLDPRLRGAVAKGEKFSHPDRRAQGREAISRLLMAPGREEACARLDAFGRRPMGEDAVGRLNRRAGLLHDVPAALEDEEWGENATFPAVLVRKGEGRGPLGGFSLLFPKTWTHPLWMALAGAKARGAGLREWKWYAQICGRGIFPDSYPDAGIGGEESVERATNASAAGEGEAWPAGILVARPTGPKGAGIGGLEGLEGPGRLARVALRPAGRGTPESWSRVLRATVEDLRVFRASGAAAYDSGEEREVLGRVTLGVLPKKCKGFAISAEAFCDVSGLLESAREQQVPAGGAEGVLVMLVCKEGKGNKGTVRPAIATLATAT</sequence>
<accession>A0AAX4P660</accession>
<protein>
    <submittedName>
        <fullName evidence="7">POP1 domain-containing protein</fullName>
    </submittedName>
</protein>
<evidence type="ECO:0000256" key="2">
    <source>
        <dbReference type="ARBA" id="ARBA00022694"/>
    </source>
</evidence>
<dbReference type="AlphaFoldDB" id="A0AAX4P660"/>
<dbReference type="InterPro" id="IPR009723">
    <property type="entry name" value="Pop1_N"/>
</dbReference>
<dbReference type="Proteomes" id="UP001472866">
    <property type="component" value="Chromosome 04"/>
</dbReference>
<evidence type="ECO:0000256" key="3">
    <source>
        <dbReference type="ARBA" id="ARBA00023242"/>
    </source>
</evidence>
<organism evidence="7 8">
    <name type="scientific">Chloropicon roscoffensis</name>
    <dbReference type="NCBI Taxonomy" id="1461544"/>
    <lineage>
        <taxon>Eukaryota</taxon>
        <taxon>Viridiplantae</taxon>
        <taxon>Chlorophyta</taxon>
        <taxon>Chloropicophyceae</taxon>
        <taxon>Chloropicales</taxon>
        <taxon>Chloropicaceae</taxon>
        <taxon>Chloropicon</taxon>
    </lineage>
</organism>
<evidence type="ECO:0000313" key="8">
    <source>
        <dbReference type="Proteomes" id="UP001472866"/>
    </source>
</evidence>
<evidence type="ECO:0000256" key="4">
    <source>
        <dbReference type="SAM" id="MobiDB-lite"/>
    </source>
</evidence>
<dbReference type="GO" id="GO:0000172">
    <property type="term" value="C:ribonuclease MRP complex"/>
    <property type="evidence" value="ECO:0007669"/>
    <property type="project" value="InterPro"/>
</dbReference>
<feature type="domain" description="POPLD" evidence="6">
    <location>
        <begin position="412"/>
        <end position="475"/>
    </location>
</feature>
<keyword evidence="3" id="KW-0539">Nucleus</keyword>
<feature type="compositionally biased region" description="Basic residues" evidence="4">
    <location>
        <begin position="39"/>
        <end position="59"/>
    </location>
</feature>
<evidence type="ECO:0000259" key="6">
    <source>
        <dbReference type="Pfam" id="PF08170"/>
    </source>
</evidence>
<dbReference type="Pfam" id="PF06978">
    <property type="entry name" value="POP1_N"/>
    <property type="match status" value="1"/>
</dbReference>
<keyword evidence="2" id="KW-0819">tRNA processing</keyword>
<evidence type="ECO:0000256" key="1">
    <source>
        <dbReference type="ARBA" id="ARBA00004123"/>
    </source>
</evidence>
<feature type="region of interest" description="Disordered" evidence="4">
    <location>
        <begin position="34"/>
        <end position="83"/>
    </location>
</feature>
<dbReference type="PANTHER" id="PTHR22731:SF3">
    <property type="entry name" value="RIBONUCLEASES P_MRP PROTEIN SUBUNIT POP1"/>
    <property type="match status" value="1"/>
</dbReference>
<dbReference type="PANTHER" id="PTHR22731">
    <property type="entry name" value="RIBONUCLEASES P/MRP PROTEIN SUBUNIT POP1"/>
    <property type="match status" value="1"/>
</dbReference>
<feature type="domain" description="Pop1 N-terminal" evidence="5">
    <location>
        <begin position="65"/>
        <end position="157"/>
    </location>
</feature>
<gene>
    <name evidence="7" type="ORF">HKI87_04g30410</name>
</gene>
<proteinExistence type="predicted"/>
<evidence type="ECO:0000313" key="7">
    <source>
        <dbReference type="EMBL" id="WZN61506.1"/>
    </source>
</evidence>
<evidence type="ECO:0000259" key="5">
    <source>
        <dbReference type="Pfam" id="PF06978"/>
    </source>
</evidence>
<dbReference type="GO" id="GO:0001682">
    <property type="term" value="P:tRNA 5'-leader removal"/>
    <property type="evidence" value="ECO:0007669"/>
    <property type="project" value="InterPro"/>
</dbReference>
<keyword evidence="8" id="KW-1185">Reference proteome</keyword>
<name>A0AAX4P660_9CHLO</name>
<dbReference type="Pfam" id="PF08170">
    <property type="entry name" value="POPLD"/>
    <property type="match status" value="1"/>
</dbReference>
<dbReference type="GO" id="GO:0005655">
    <property type="term" value="C:nucleolar ribonuclease P complex"/>
    <property type="evidence" value="ECO:0007669"/>
    <property type="project" value="InterPro"/>
</dbReference>
<dbReference type="EMBL" id="CP151504">
    <property type="protein sequence ID" value="WZN61506.1"/>
    <property type="molecule type" value="Genomic_DNA"/>
</dbReference>
<dbReference type="InterPro" id="IPR012590">
    <property type="entry name" value="POPLD_dom"/>
</dbReference>